<dbReference type="GO" id="GO:0005085">
    <property type="term" value="F:guanyl-nucleotide exchange factor activity"/>
    <property type="evidence" value="ECO:0007669"/>
    <property type="project" value="InterPro"/>
</dbReference>
<comment type="caution">
    <text evidence="3">The sequence shown here is derived from an EMBL/GenBank/DDBJ whole genome shotgun (WGS) entry which is preliminary data.</text>
</comment>
<feature type="region of interest" description="Disordered" evidence="1">
    <location>
        <begin position="292"/>
        <end position="311"/>
    </location>
</feature>
<organism evidence="3 4">
    <name type="scientific">Physocladia obscura</name>
    <dbReference type="NCBI Taxonomy" id="109957"/>
    <lineage>
        <taxon>Eukaryota</taxon>
        <taxon>Fungi</taxon>
        <taxon>Fungi incertae sedis</taxon>
        <taxon>Chytridiomycota</taxon>
        <taxon>Chytridiomycota incertae sedis</taxon>
        <taxon>Chytridiomycetes</taxon>
        <taxon>Chytridiales</taxon>
        <taxon>Chytriomycetaceae</taxon>
        <taxon>Physocladia</taxon>
    </lineage>
</organism>
<evidence type="ECO:0000313" key="4">
    <source>
        <dbReference type="Proteomes" id="UP001211907"/>
    </source>
</evidence>
<dbReference type="PANTHER" id="PTHR10663">
    <property type="entry name" value="GUANYL-NUCLEOTIDE EXCHANGE FACTOR"/>
    <property type="match status" value="1"/>
</dbReference>
<feature type="domain" description="SEC7" evidence="2">
    <location>
        <begin position="445"/>
        <end position="676"/>
    </location>
</feature>
<feature type="compositionally biased region" description="Low complexity" evidence="1">
    <location>
        <begin position="225"/>
        <end position="234"/>
    </location>
</feature>
<dbReference type="InterPro" id="IPR023394">
    <property type="entry name" value="Sec7_C_sf"/>
</dbReference>
<evidence type="ECO:0000313" key="3">
    <source>
        <dbReference type="EMBL" id="KAJ3089884.1"/>
    </source>
</evidence>
<feature type="region of interest" description="Disordered" evidence="1">
    <location>
        <begin position="177"/>
        <end position="261"/>
    </location>
</feature>
<dbReference type="SMART" id="SM00222">
    <property type="entry name" value="Sec7"/>
    <property type="match status" value="1"/>
</dbReference>
<dbReference type="PROSITE" id="PS50190">
    <property type="entry name" value="SEC7"/>
    <property type="match status" value="1"/>
</dbReference>
<gene>
    <name evidence="3" type="ORF">HK100_007625</name>
</gene>
<dbReference type="InterPro" id="IPR035999">
    <property type="entry name" value="Sec7_dom_sf"/>
</dbReference>
<keyword evidence="4" id="KW-1185">Reference proteome</keyword>
<dbReference type="EMBL" id="JADGJH010003604">
    <property type="protein sequence ID" value="KAJ3089884.1"/>
    <property type="molecule type" value="Genomic_DNA"/>
</dbReference>
<dbReference type="GO" id="GO:0032012">
    <property type="term" value="P:regulation of ARF protein signal transduction"/>
    <property type="evidence" value="ECO:0007669"/>
    <property type="project" value="InterPro"/>
</dbReference>
<evidence type="ECO:0000259" key="2">
    <source>
        <dbReference type="PROSITE" id="PS50190"/>
    </source>
</evidence>
<dbReference type="Pfam" id="PF01369">
    <property type="entry name" value="Sec7"/>
    <property type="match status" value="1"/>
</dbReference>
<dbReference type="AlphaFoldDB" id="A0AAD5SQF2"/>
<name>A0AAD5SQF2_9FUNG</name>
<dbReference type="InterPro" id="IPR011993">
    <property type="entry name" value="PH-like_dom_sf"/>
</dbReference>
<reference evidence="3" key="1">
    <citation type="submission" date="2020-05" db="EMBL/GenBank/DDBJ databases">
        <title>Phylogenomic resolution of chytrid fungi.</title>
        <authorList>
            <person name="Stajich J.E."/>
            <person name="Amses K."/>
            <person name="Simmons R."/>
            <person name="Seto K."/>
            <person name="Myers J."/>
            <person name="Bonds A."/>
            <person name="Quandt C.A."/>
            <person name="Barry K."/>
            <person name="Liu P."/>
            <person name="Grigoriev I."/>
            <person name="Longcore J.E."/>
            <person name="James T.Y."/>
        </authorList>
    </citation>
    <scope>NUCLEOTIDE SEQUENCE</scope>
    <source>
        <strain evidence="3">JEL0513</strain>
    </source>
</reference>
<dbReference type="Proteomes" id="UP001211907">
    <property type="component" value="Unassembled WGS sequence"/>
</dbReference>
<feature type="compositionally biased region" description="Low complexity" evidence="1">
    <location>
        <begin position="93"/>
        <end position="105"/>
    </location>
</feature>
<dbReference type="Gene3D" id="2.30.29.30">
    <property type="entry name" value="Pleckstrin-homology domain (PH domain)/Phosphotyrosine-binding domain (PTB)"/>
    <property type="match status" value="1"/>
</dbReference>
<feature type="region of interest" description="Disordered" evidence="1">
    <location>
        <begin position="85"/>
        <end position="105"/>
    </location>
</feature>
<proteinExistence type="predicted"/>
<dbReference type="InterPro" id="IPR000904">
    <property type="entry name" value="Sec7_dom"/>
</dbReference>
<sequence length="986" mass="109015">MERLSALLQRKEQELLLEREREAAGNSGASTLELKLKIQKVRKYNEEKAAEKIAFELQTEKAPQVVRANVLGVLARRVKAAQEKEEKEKAEAAAKATATPAAPETANKVTDFATPVPPITIFHEESSDLVRKPSIYMFMASDSLNTFNNTLSKAEVPVSPSELYKAIDYIRIKSGMTDLGSPERESPLTDSEIQPPPTPAVSPLADLKEQQQYQKPPSEPRPELQQQQQQQQQQESLTLRPKTPPQIVVPSRSTSRGLFGNIARPITSMKNVSAPANLPMPQKDMRKGLATLANASPHGGGSRPPSGNSRSITIADFADEFNIPDEYADMSEGEDSPARAGSFDNARPTASALASSVTFEPKRCPDRTLLKEGPAWTIATISSLKEAYLFLFEDILVITKPYERRTTKRMYFKPLTIMNLRKCTSTFNDIKAKHPNNGLLLLDPETRHKIETVVSRTFESHPVKSISYFISKGIFPRTPSAVATFLLTTPNLPKVSLGKFLALQSHTQILVSYLRFLNFQNRDLLTSFRMLLCYFRLPTDESDKVDAIVNAFVERWLQCNPKSLAKILPPTNTNIIPSNRQPIDFTLANLTNENHWQHGAVRKVVFGLLALDFEVHYALSTNKDEAIFQYKFISSLLPVLQGSLKERPDFSSISSTACEKCHRDALIDAFESIVREQLDMGESEGDKQYQNYASKGSLRHRSDRLASNYNRKFSWGFAVQQPIDSTRTLFASPAIFTTTTPFLNLTVNEPSPIITLSINQPVPGLQIEVNGVNIRSEPEILDFTRGTSASFTVTGVTTGRKVLLFTRRFVTVDLDAAGEEAYQQQIQQQNEVRAARGLENPAGLGILVEPAWLKYRFAVEEGSEDTAGNEINAQVLAVSTEESFDVWERILKRLLAGNSAVGSSGGGGGGGGAGNEATGLSKNIMALKGNNPYGTLTKSINNSVTPSAVGAKEREKNIEDLKEILLDVERPLSKNELMRKLNAVSS</sequence>
<accession>A0AAD5SQF2</accession>
<dbReference type="Gene3D" id="1.10.1000.11">
    <property type="entry name" value="Arf Nucleotide-binding Site Opener,domain 2"/>
    <property type="match status" value="1"/>
</dbReference>
<protein>
    <recommendedName>
        <fullName evidence="2">SEC7 domain-containing protein</fullName>
    </recommendedName>
</protein>
<dbReference type="SUPFAM" id="SSF48425">
    <property type="entry name" value="Sec7 domain"/>
    <property type="match status" value="1"/>
</dbReference>
<dbReference type="Gene3D" id="1.10.220.20">
    <property type="match status" value="1"/>
</dbReference>
<evidence type="ECO:0000256" key="1">
    <source>
        <dbReference type="SAM" id="MobiDB-lite"/>
    </source>
</evidence>
<dbReference type="SUPFAM" id="SSF50729">
    <property type="entry name" value="PH domain-like"/>
    <property type="match status" value="1"/>
</dbReference>